<reference evidence="2 3" key="1">
    <citation type="submission" date="2024-03" db="EMBL/GenBank/DDBJ databases">
        <title>Novel species of the genus Variovorax.</title>
        <authorList>
            <person name="Liu Q."/>
            <person name="Xin Y.-H."/>
        </authorList>
    </citation>
    <scope>NUCLEOTIDE SEQUENCE [LARGE SCALE GENOMIC DNA]</scope>
    <source>
        <strain evidence="2 3">KACC 18899</strain>
    </source>
</reference>
<accession>A0ABU8VMI9</accession>
<dbReference type="Gene3D" id="1.20.120.520">
    <property type="entry name" value="nmb1532 protein domain like"/>
    <property type="match status" value="1"/>
</dbReference>
<dbReference type="InterPro" id="IPR012312">
    <property type="entry name" value="Hemerythrin-like"/>
</dbReference>
<gene>
    <name evidence="2" type="ORF">WKW77_27325</name>
</gene>
<dbReference type="Proteomes" id="UP001365846">
    <property type="component" value="Unassembled WGS sequence"/>
</dbReference>
<dbReference type="PANTHER" id="PTHR39966:SF1">
    <property type="entry name" value="HEMERYTHRIN-LIKE DOMAIN-CONTAINING PROTEIN"/>
    <property type="match status" value="1"/>
</dbReference>
<proteinExistence type="predicted"/>
<organism evidence="2 3">
    <name type="scientific">Variovorax ureilyticus</name>
    <dbReference type="NCBI Taxonomy" id="1836198"/>
    <lineage>
        <taxon>Bacteria</taxon>
        <taxon>Pseudomonadati</taxon>
        <taxon>Pseudomonadota</taxon>
        <taxon>Betaproteobacteria</taxon>
        <taxon>Burkholderiales</taxon>
        <taxon>Comamonadaceae</taxon>
        <taxon>Variovorax</taxon>
    </lineage>
</organism>
<dbReference type="PANTHER" id="PTHR39966">
    <property type="entry name" value="BLL2471 PROTEIN-RELATED"/>
    <property type="match status" value="1"/>
</dbReference>
<name>A0ABU8VMI9_9BURK</name>
<dbReference type="EMBL" id="JBBKZU010000015">
    <property type="protein sequence ID" value="MEJ8814813.1"/>
    <property type="molecule type" value="Genomic_DNA"/>
</dbReference>
<protein>
    <submittedName>
        <fullName evidence="2">Hemerythrin domain-containing protein</fullName>
    </submittedName>
</protein>
<dbReference type="Pfam" id="PF01814">
    <property type="entry name" value="Hemerythrin"/>
    <property type="match status" value="1"/>
</dbReference>
<feature type="domain" description="Hemerythrin-like" evidence="1">
    <location>
        <begin position="5"/>
        <end position="138"/>
    </location>
</feature>
<evidence type="ECO:0000313" key="3">
    <source>
        <dbReference type="Proteomes" id="UP001365846"/>
    </source>
</evidence>
<keyword evidence="3" id="KW-1185">Reference proteome</keyword>
<comment type="caution">
    <text evidence="2">The sequence shown here is derived from an EMBL/GenBank/DDBJ whole genome shotgun (WGS) entry which is preliminary data.</text>
</comment>
<dbReference type="RefSeq" id="WP_340360041.1">
    <property type="nucleotide sequence ID" value="NZ_JBBKZU010000015.1"/>
</dbReference>
<evidence type="ECO:0000313" key="2">
    <source>
        <dbReference type="EMBL" id="MEJ8814813.1"/>
    </source>
</evidence>
<sequence>MTSQIAQWHAEHGNFSLLLSILEEQVARFRDGESPDYHLMLEIVSYLREFGDCYHHPREDAAFDILAAHDPQMRLPINRLLQEHRVIAVAGEELVARLNQVISDAYVLRASVEAAAALYLAYYRHHIATEERLVLPRARLLLSAQDWDAVARAAPSYPDPLFGSSPTAAYLRLARLTAERTTAQARQEDVAAP</sequence>
<evidence type="ECO:0000259" key="1">
    <source>
        <dbReference type="Pfam" id="PF01814"/>
    </source>
</evidence>